<dbReference type="SUPFAM" id="SSF52047">
    <property type="entry name" value="RNI-like"/>
    <property type="match status" value="1"/>
</dbReference>
<protein>
    <submittedName>
        <fullName evidence="1">Uncharacterized protein</fullName>
    </submittedName>
</protein>
<dbReference type="AlphaFoldDB" id="A0AAI9UZU8"/>
<name>A0AAI9UZU8_9PEZI</name>
<accession>A0AAI9UZU8</accession>
<dbReference type="EMBL" id="MPDP01000257">
    <property type="protein sequence ID" value="KAK1467580.1"/>
    <property type="molecule type" value="Genomic_DNA"/>
</dbReference>
<sequence length="376" mass="43400">MIPLFFSHNISAINNHIKLAQSLCRRRRSTHTYGLYPTSKGWHHYSELADNPPEPPSLEFYVPPFNSNPTLREIAEPVLHRHIYIPNATRPHCAQSQRLEEYSHHADFISGIIQDVGLEIRPDWYEYDWNINVFVEVAMLLAHNAESVELMFEPKRGVYRQPFDMIPEPNKTTKPILFNNLRHLHLMQPGLSTMDEFKSILHCAPNLQGLRLDLCDDPMSVFTLPPNLTSLILRRTNLSARHFQSMTSNFTMLRQASIMEAIAKHRNTLTSLILISGKILPFAKLKSLHKLESLTMSIETVRPEDLLGSLPSSLRELRILEETDGGTAHRPEIWFEDFNAYLDARSEILPQDMSALTLTSFSRDYVLWQEMSECRQ</sequence>
<proteinExistence type="predicted"/>
<dbReference type="InterPro" id="IPR032675">
    <property type="entry name" value="LRR_dom_sf"/>
</dbReference>
<dbReference type="Gene3D" id="3.80.10.10">
    <property type="entry name" value="Ribonuclease Inhibitor"/>
    <property type="match status" value="1"/>
</dbReference>
<reference evidence="1" key="1">
    <citation type="submission" date="2016-11" db="EMBL/GenBank/DDBJ databases">
        <title>The genome sequence of Colletotrichum cuscutae.</title>
        <authorList>
            <person name="Baroncelli R."/>
        </authorList>
    </citation>
    <scope>NUCLEOTIDE SEQUENCE</scope>
    <source>
        <strain evidence="1">IMI 304802</strain>
    </source>
</reference>
<dbReference type="Proteomes" id="UP001239213">
    <property type="component" value="Unassembled WGS sequence"/>
</dbReference>
<organism evidence="1 2">
    <name type="scientific">Colletotrichum cuscutae</name>
    <dbReference type="NCBI Taxonomy" id="1209917"/>
    <lineage>
        <taxon>Eukaryota</taxon>
        <taxon>Fungi</taxon>
        <taxon>Dikarya</taxon>
        <taxon>Ascomycota</taxon>
        <taxon>Pezizomycotina</taxon>
        <taxon>Sordariomycetes</taxon>
        <taxon>Hypocreomycetidae</taxon>
        <taxon>Glomerellales</taxon>
        <taxon>Glomerellaceae</taxon>
        <taxon>Colletotrichum</taxon>
        <taxon>Colletotrichum acutatum species complex</taxon>
    </lineage>
</organism>
<keyword evidence="2" id="KW-1185">Reference proteome</keyword>
<evidence type="ECO:0000313" key="2">
    <source>
        <dbReference type="Proteomes" id="UP001239213"/>
    </source>
</evidence>
<comment type="caution">
    <text evidence="1">The sequence shown here is derived from an EMBL/GenBank/DDBJ whole genome shotgun (WGS) entry which is preliminary data.</text>
</comment>
<evidence type="ECO:0000313" key="1">
    <source>
        <dbReference type="EMBL" id="KAK1467580.1"/>
    </source>
</evidence>
<gene>
    <name evidence="1" type="ORF">CCUS01_07111</name>
</gene>